<proteinExistence type="predicted"/>
<gene>
    <name evidence="1" type="ORF">IWA51_01490</name>
</gene>
<sequence>MGLIDLTKVESKQAQCVLIDGVSYEIQTSFRYGLMFYRLMAEKKYMSEFMFLYKFEKPKDLVKGFEALYDFYCKKTEFPKETGSNDGEKVFDYTADSDLIYSAFLQCYGINLLNADMHWYEFRALVAGLKDCKLTDVIGYRSFNPYDRTKYETTMTRLREAWSLDDELTDDEQDKLDAFNALF</sequence>
<keyword evidence="2" id="KW-1185">Reference proteome</keyword>
<dbReference type="Proteomes" id="UP000595224">
    <property type="component" value="Chromosome"/>
</dbReference>
<protein>
    <recommendedName>
        <fullName evidence="3">Bacteriophage Gp15 protein</fullName>
    </recommendedName>
</protein>
<dbReference type="Pfam" id="PF06854">
    <property type="entry name" value="Phage_Gp15"/>
    <property type="match status" value="1"/>
</dbReference>
<reference evidence="1 2" key="1">
    <citation type="submission" date="2020-11" db="EMBL/GenBank/DDBJ databases">
        <title>Treponema Peruensis nv. sp., first commensal Treponema isolated from human feces.</title>
        <authorList>
            <person name="Belkhou C."/>
            <person name="Raes J."/>
        </authorList>
    </citation>
    <scope>NUCLEOTIDE SEQUENCE [LARGE SCALE GENOMIC DNA]</scope>
    <source>
        <strain evidence="1 2">RCC2812</strain>
    </source>
</reference>
<name>A0A7T3RDU4_9SPIR</name>
<dbReference type="KEGG" id="tper:IWA51_01490"/>
<dbReference type="EMBL" id="CP064936">
    <property type="protein sequence ID" value="QQA01321.1"/>
    <property type="molecule type" value="Genomic_DNA"/>
</dbReference>
<accession>A0A7T3RDU4</accession>
<evidence type="ECO:0000313" key="2">
    <source>
        <dbReference type="Proteomes" id="UP000595224"/>
    </source>
</evidence>
<evidence type="ECO:0008006" key="3">
    <source>
        <dbReference type="Google" id="ProtNLM"/>
    </source>
</evidence>
<organism evidence="1 2">
    <name type="scientific">Treponema peruense</name>
    <dbReference type="NCBI Taxonomy" id="2787628"/>
    <lineage>
        <taxon>Bacteria</taxon>
        <taxon>Pseudomonadati</taxon>
        <taxon>Spirochaetota</taxon>
        <taxon>Spirochaetia</taxon>
        <taxon>Spirochaetales</taxon>
        <taxon>Treponemataceae</taxon>
        <taxon>Treponema</taxon>
    </lineage>
</organism>
<dbReference type="InterPro" id="IPR009660">
    <property type="entry name" value="Phage_A500_Gp15"/>
</dbReference>
<evidence type="ECO:0000313" key="1">
    <source>
        <dbReference type="EMBL" id="QQA01321.1"/>
    </source>
</evidence>
<dbReference type="AlphaFoldDB" id="A0A7T3RDU4"/>